<dbReference type="GO" id="GO:0006376">
    <property type="term" value="P:mRNA splice site recognition"/>
    <property type="evidence" value="ECO:0007669"/>
    <property type="project" value="TreeGrafter"/>
</dbReference>
<dbReference type="InterPro" id="IPR000504">
    <property type="entry name" value="RRM_dom"/>
</dbReference>
<evidence type="ECO:0000256" key="4">
    <source>
        <dbReference type="ARBA" id="ARBA00023187"/>
    </source>
</evidence>
<dbReference type="InterPro" id="IPR051974">
    <property type="entry name" value="PUF60_regulator"/>
</dbReference>
<dbReference type="GO" id="GO:0000380">
    <property type="term" value="P:alternative mRNA splicing, via spliceosome"/>
    <property type="evidence" value="ECO:0007669"/>
    <property type="project" value="TreeGrafter"/>
</dbReference>
<dbReference type="Proteomes" id="UP001139887">
    <property type="component" value="Unassembled WGS sequence"/>
</dbReference>
<dbReference type="AlphaFoldDB" id="A0A9W8IJ71"/>
<dbReference type="PROSITE" id="PS50102">
    <property type="entry name" value="RRM"/>
    <property type="match status" value="2"/>
</dbReference>
<dbReference type="SUPFAM" id="SSF54928">
    <property type="entry name" value="RNA-binding domain, RBD"/>
    <property type="match status" value="2"/>
</dbReference>
<dbReference type="PANTHER" id="PTHR47330:SF1">
    <property type="entry name" value="POLY(U)-BINDING-SPLICING FACTOR PUF60"/>
    <property type="match status" value="1"/>
</dbReference>
<accession>A0A9W8IJ71</accession>
<name>A0A9W8IJ71_9FUNG</name>
<evidence type="ECO:0000313" key="9">
    <source>
        <dbReference type="Proteomes" id="UP001139887"/>
    </source>
</evidence>
<dbReference type="InterPro" id="IPR012677">
    <property type="entry name" value="Nucleotide-bd_a/b_plait_sf"/>
</dbReference>
<dbReference type="GO" id="GO:0000381">
    <property type="term" value="P:regulation of alternative mRNA splicing, via spliceosome"/>
    <property type="evidence" value="ECO:0007669"/>
    <property type="project" value="TreeGrafter"/>
</dbReference>
<dbReference type="SMART" id="SM00361">
    <property type="entry name" value="RRM_1"/>
    <property type="match status" value="3"/>
</dbReference>
<dbReference type="Gene3D" id="3.30.70.330">
    <property type="match status" value="3"/>
</dbReference>
<dbReference type="FunFam" id="3.30.70.330:FF:000382">
    <property type="entry name" value="G-patch domain-containing protein"/>
    <property type="match status" value="1"/>
</dbReference>
<keyword evidence="4" id="KW-0508">mRNA splicing</keyword>
<dbReference type="SMART" id="SM00360">
    <property type="entry name" value="RRM"/>
    <property type="match status" value="3"/>
</dbReference>
<evidence type="ECO:0000256" key="2">
    <source>
        <dbReference type="ARBA" id="ARBA00022664"/>
    </source>
</evidence>
<dbReference type="EMBL" id="JANBUW010000007">
    <property type="protein sequence ID" value="KAJ2851961.1"/>
    <property type="molecule type" value="Genomic_DNA"/>
</dbReference>
<organism evidence="8 9">
    <name type="scientific">Coemansia brasiliensis</name>
    <dbReference type="NCBI Taxonomy" id="2650707"/>
    <lineage>
        <taxon>Eukaryota</taxon>
        <taxon>Fungi</taxon>
        <taxon>Fungi incertae sedis</taxon>
        <taxon>Zoopagomycota</taxon>
        <taxon>Kickxellomycotina</taxon>
        <taxon>Kickxellomycetes</taxon>
        <taxon>Kickxellales</taxon>
        <taxon>Kickxellaceae</taxon>
        <taxon>Coemansia</taxon>
    </lineage>
</organism>
<dbReference type="GO" id="GO:0071011">
    <property type="term" value="C:precatalytic spliceosome"/>
    <property type="evidence" value="ECO:0007669"/>
    <property type="project" value="TreeGrafter"/>
</dbReference>
<dbReference type="PANTHER" id="PTHR47330">
    <property type="entry name" value="POLY(U)-BINDING-SPLICING FACTOR PUF60-B-RELATED"/>
    <property type="match status" value="1"/>
</dbReference>
<evidence type="ECO:0000256" key="3">
    <source>
        <dbReference type="ARBA" id="ARBA00022884"/>
    </source>
</evidence>
<dbReference type="OrthoDB" id="5411533at2759"/>
<proteinExistence type="predicted"/>
<sequence>MDNSSNTVEADETLAAAAAGVEISGLTAEQQGNVDRARAYAQELQDTVFKEIAEAEQQRRAEESQLAAGTVNPGLLAGMDARDLSVMSRLYVGSMNFELTEEHVTRVFSEFGKVRSVSMAKDPATGRHKGFGFVEFVVPEAAMLAMEVMNGTMLGGRQLKIGRPNGYDAAVARGVPAPPPERIYVANVNEAVSQEALREIFAAFGDVTKCVLAKDRQGHQGWGFIEFARAQAAAQAASAMNGLALANVLLRVRASVVGGPLGEESVAAQRPEGSRVVVLSNVVERSEVDDELASDMAGEGTKCGRIVKVVVHIASEDELARDLQSQVCVFLLYAEGEAARKAVQLFDGRWFGGRKISAALFDMDRFLVLTSTDTMVFVP</sequence>
<gene>
    <name evidence="8" type="ORF">IWW36_000734</name>
</gene>
<protein>
    <recommendedName>
        <fullName evidence="7">RRM domain-containing protein</fullName>
    </recommendedName>
</protein>
<reference evidence="8" key="1">
    <citation type="submission" date="2022-07" db="EMBL/GenBank/DDBJ databases">
        <title>Phylogenomic reconstructions and comparative analyses of Kickxellomycotina fungi.</title>
        <authorList>
            <person name="Reynolds N.K."/>
            <person name="Stajich J.E."/>
            <person name="Barry K."/>
            <person name="Grigoriev I.V."/>
            <person name="Crous P."/>
            <person name="Smith M.E."/>
        </authorList>
    </citation>
    <scope>NUCLEOTIDE SEQUENCE</scope>
    <source>
        <strain evidence="8">NRRL 1566</strain>
    </source>
</reference>
<dbReference type="GO" id="GO:0071013">
    <property type="term" value="C:catalytic step 2 spliceosome"/>
    <property type="evidence" value="ECO:0007669"/>
    <property type="project" value="TreeGrafter"/>
</dbReference>
<evidence type="ECO:0000256" key="5">
    <source>
        <dbReference type="ARBA" id="ARBA00023242"/>
    </source>
</evidence>
<dbReference type="GO" id="GO:0003723">
    <property type="term" value="F:RNA binding"/>
    <property type="evidence" value="ECO:0007669"/>
    <property type="project" value="UniProtKB-UniRule"/>
</dbReference>
<feature type="domain" description="RRM" evidence="7">
    <location>
        <begin position="88"/>
        <end position="166"/>
    </location>
</feature>
<feature type="domain" description="RRM" evidence="7">
    <location>
        <begin position="181"/>
        <end position="257"/>
    </location>
</feature>
<dbReference type="Pfam" id="PF00076">
    <property type="entry name" value="RRM_1"/>
    <property type="match status" value="2"/>
</dbReference>
<evidence type="ECO:0000259" key="7">
    <source>
        <dbReference type="PROSITE" id="PS50102"/>
    </source>
</evidence>
<comment type="caution">
    <text evidence="8">The sequence shown here is derived from an EMBL/GenBank/DDBJ whole genome shotgun (WGS) entry which is preliminary data.</text>
</comment>
<keyword evidence="3 6" id="KW-0694">RNA-binding</keyword>
<keyword evidence="2" id="KW-0507">mRNA processing</keyword>
<keyword evidence="5" id="KW-0539">Nucleus</keyword>
<evidence type="ECO:0000256" key="6">
    <source>
        <dbReference type="PROSITE-ProRule" id="PRU00176"/>
    </source>
</evidence>
<evidence type="ECO:0000256" key="1">
    <source>
        <dbReference type="ARBA" id="ARBA00004123"/>
    </source>
</evidence>
<evidence type="ECO:0000313" key="8">
    <source>
        <dbReference type="EMBL" id="KAJ2851961.1"/>
    </source>
</evidence>
<dbReference type="InterPro" id="IPR003954">
    <property type="entry name" value="RRM_euk-type"/>
</dbReference>
<dbReference type="InterPro" id="IPR035979">
    <property type="entry name" value="RBD_domain_sf"/>
</dbReference>
<comment type="subcellular location">
    <subcellularLocation>
        <location evidence="1">Nucleus</location>
    </subcellularLocation>
</comment>
<keyword evidence="9" id="KW-1185">Reference proteome</keyword>